<protein>
    <recommendedName>
        <fullName evidence="3">DUF1788 domain-containing protein</fullName>
    </recommendedName>
</protein>
<dbReference type="InterPro" id="IPR014858">
    <property type="entry name" value="BrxB"/>
</dbReference>
<dbReference type="KEGG" id="pabs:JIR001_26470"/>
<dbReference type="AlphaFoldDB" id="A0A8D5UGT9"/>
<dbReference type="RefSeq" id="WP_212773157.1">
    <property type="nucleotide sequence ID" value="NZ_AP024601.1"/>
</dbReference>
<proteinExistence type="predicted"/>
<name>A0A8D5UGT9_9BACL</name>
<evidence type="ECO:0008006" key="3">
    <source>
        <dbReference type="Google" id="ProtNLM"/>
    </source>
</evidence>
<evidence type="ECO:0000313" key="2">
    <source>
        <dbReference type="Proteomes" id="UP000677436"/>
    </source>
</evidence>
<reference evidence="1" key="2">
    <citation type="journal article" date="2021" name="Microbiol. Resour. Announc.">
        <title>Complete Genome Sequence of Polycladomyces abyssicola JIR-001T, Isolated from Hemipelagic Sediment in Deep Seawater.</title>
        <authorList>
            <person name="Tsubouchi T."/>
            <person name="Kaneko Y."/>
        </authorList>
    </citation>
    <scope>NUCLEOTIDE SEQUENCE</scope>
    <source>
        <strain evidence="1">JIR-001</strain>
    </source>
</reference>
<reference evidence="1" key="1">
    <citation type="journal article" date="2013" name="Int. J. Syst. Evol. Microbiol.">
        <title>Polycladomyces abyssicola gen. nov., sp. nov., a thermophilic filamentous bacterium isolated from hemipelagic sediment.</title>
        <authorList>
            <person name="Tsubouchi T."/>
            <person name="Shimane Y."/>
            <person name="Mori K."/>
            <person name="Usui K."/>
            <person name="Hiraki T."/>
            <person name="Tame A."/>
            <person name="Uematsu K."/>
            <person name="Maruyama T."/>
            <person name="Hatada Y."/>
        </authorList>
    </citation>
    <scope>NUCLEOTIDE SEQUENCE</scope>
    <source>
        <strain evidence="1">JIR-001</strain>
    </source>
</reference>
<keyword evidence="2" id="KW-1185">Reference proteome</keyword>
<gene>
    <name evidence="1" type="ORF">JIR001_26470</name>
</gene>
<organism evidence="1 2">
    <name type="scientific">Polycladomyces abyssicola</name>
    <dbReference type="NCBI Taxonomy" id="1125966"/>
    <lineage>
        <taxon>Bacteria</taxon>
        <taxon>Bacillati</taxon>
        <taxon>Bacillota</taxon>
        <taxon>Bacilli</taxon>
        <taxon>Bacillales</taxon>
        <taxon>Thermoactinomycetaceae</taxon>
        <taxon>Polycladomyces</taxon>
    </lineage>
</organism>
<sequence length="185" mass="21209">MGKIEDLATFYERYMGVPWQRTIAGAQRVVIVVYDKELERAFRARKGEFEQRTRETGHGWAEFDCTRCFAEWMAADEYREEYFEYPSDLTLKLESEFNEYVAASLRELLCSCDENTVVAVTGVASLYGFTRLSDLVRAVEPDIKGRLVIFFPGTKDGNNYRLLDARDGWNYLAHSITLHSSGGAL</sequence>
<dbReference type="Proteomes" id="UP000677436">
    <property type="component" value="Chromosome"/>
</dbReference>
<accession>A0A8D5UGT9</accession>
<dbReference type="Pfam" id="PF08747">
    <property type="entry name" value="BrxB"/>
    <property type="match status" value="1"/>
</dbReference>
<dbReference type="EMBL" id="AP024601">
    <property type="protein sequence ID" value="BCU82864.1"/>
    <property type="molecule type" value="Genomic_DNA"/>
</dbReference>
<evidence type="ECO:0000313" key="1">
    <source>
        <dbReference type="EMBL" id="BCU82864.1"/>
    </source>
</evidence>